<dbReference type="SUPFAM" id="SSF50978">
    <property type="entry name" value="WD40 repeat-like"/>
    <property type="match status" value="1"/>
</dbReference>
<dbReference type="GO" id="GO:0006606">
    <property type="term" value="P:protein import into nucleus"/>
    <property type="evidence" value="ECO:0007669"/>
    <property type="project" value="TreeGrafter"/>
</dbReference>
<evidence type="ECO:0000313" key="8">
    <source>
        <dbReference type="EMBL" id="KAJ7228809.1"/>
    </source>
</evidence>
<keyword evidence="5" id="KW-0811">Translocation</keyword>
<keyword evidence="3" id="KW-0509">mRNA transport</keyword>
<reference evidence="8" key="1">
    <citation type="submission" date="2023-03" db="EMBL/GenBank/DDBJ databases">
        <title>Massive genome expansion in bonnet fungi (Mycena s.s.) driven by repeated elements and novel gene families across ecological guilds.</title>
        <authorList>
            <consortium name="Lawrence Berkeley National Laboratory"/>
            <person name="Harder C.B."/>
            <person name="Miyauchi S."/>
            <person name="Viragh M."/>
            <person name="Kuo A."/>
            <person name="Thoen E."/>
            <person name="Andreopoulos B."/>
            <person name="Lu D."/>
            <person name="Skrede I."/>
            <person name="Drula E."/>
            <person name="Henrissat B."/>
            <person name="Morin E."/>
            <person name="Kohler A."/>
            <person name="Barry K."/>
            <person name="LaButti K."/>
            <person name="Morin E."/>
            <person name="Salamov A."/>
            <person name="Lipzen A."/>
            <person name="Mereny Z."/>
            <person name="Hegedus B."/>
            <person name="Baldrian P."/>
            <person name="Stursova M."/>
            <person name="Weitz H."/>
            <person name="Taylor A."/>
            <person name="Grigoriev I.V."/>
            <person name="Nagy L.G."/>
            <person name="Martin F."/>
            <person name="Kauserud H."/>
        </authorList>
    </citation>
    <scope>NUCLEOTIDE SEQUENCE</scope>
    <source>
        <strain evidence="8">9144</strain>
    </source>
</reference>
<keyword evidence="6" id="KW-0906">Nuclear pore complex</keyword>
<name>A0AAD7E4W5_9AGAR</name>
<keyword evidence="9" id="KW-1185">Reference proteome</keyword>
<dbReference type="EMBL" id="JARJCW010000002">
    <property type="protein sequence ID" value="KAJ7228809.1"/>
    <property type="molecule type" value="Genomic_DNA"/>
</dbReference>
<dbReference type="GO" id="GO:0017056">
    <property type="term" value="F:structural constituent of nuclear pore"/>
    <property type="evidence" value="ECO:0007669"/>
    <property type="project" value="InterPro"/>
</dbReference>
<dbReference type="InterPro" id="IPR036322">
    <property type="entry name" value="WD40_repeat_dom_sf"/>
</dbReference>
<evidence type="ECO:0000256" key="3">
    <source>
        <dbReference type="ARBA" id="ARBA00022816"/>
    </source>
</evidence>
<evidence type="ECO:0000256" key="2">
    <source>
        <dbReference type="ARBA" id="ARBA00022448"/>
    </source>
</evidence>
<keyword evidence="4" id="KW-0653">Protein transport</keyword>
<comment type="subcellular location">
    <subcellularLocation>
        <location evidence="1">Nucleus</location>
        <location evidence="1">Nuclear pore complex</location>
    </subcellularLocation>
</comment>
<evidence type="ECO:0000256" key="7">
    <source>
        <dbReference type="ARBA" id="ARBA00023242"/>
    </source>
</evidence>
<evidence type="ECO:0000256" key="1">
    <source>
        <dbReference type="ARBA" id="ARBA00004567"/>
    </source>
</evidence>
<accession>A0AAD7E4W5</accession>
<dbReference type="Proteomes" id="UP001219525">
    <property type="component" value="Unassembled WGS sequence"/>
</dbReference>
<dbReference type="InterPro" id="IPR019321">
    <property type="entry name" value="Nucleoporin_Nup88"/>
</dbReference>
<dbReference type="PANTHER" id="PTHR13257">
    <property type="entry name" value="NUCLEOPORIN NUP84-RELATED"/>
    <property type="match status" value="1"/>
</dbReference>
<evidence type="ECO:0000313" key="9">
    <source>
        <dbReference type="Proteomes" id="UP001219525"/>
    </source>
</evidence>
<dbReference type="GO" id="GO:0000056">
    <property type="term" value="P:ribosomal small subunit export from nucleus"/>
    <property type="evidence" value="ECO:0007669"/>
    <property type="project" value="InterPro"/>
</dbReference>
<comment type="caution">
    <text evidence="8">The sequence shown here is derived from an EMBL/GenBank/DDBJ whole genome shotgun (WGS) entry which is preliminary data.</text>
</comment>
<dbReference type="PANTHER" id="PTHR13257:SF0">
    <property type="entry name" value="NUCLEAR PORE COMPLEX PROTEIN NUP88"/>
    <property type="match status" value="1"/>
</dbReference>
<sequence length="835" mass="91450">MSTDDWGILLAAHPIFSPPPTETAQELSAATSRNGGGRRQVMIIKDADLVVAVGSEIRIASLGAEKPTGAKGYKTLHTPNLQFDIHQISLNPTGKLLAVAGACQVGVVVLPRSGFVRLVPDTIDCKSLQIGQFYHAAKTSPPIAKIQWHPWGESGSTLMVMTEDGNLREYDISVDIEEPQQVLSFVPEKKAKSFMAEDTCEREVASFSLGQGRADWGPLTVYAAMKSGDVYAICPYMPRNASIPSSYVHSLECFISAKQEFLSQSEEHGSSSTTRNLSMLYDYQHKYVTSLIKQLPPGTVFPASSRSVLMHPPTTIKARPTRQGPFLLQPAPRMLSSSDGDEATDIMYLAFGADEDGEDAEGGETEHLGVVVLAFQDGKIDVCLDVEKVEARWDVSSSRRDAELPMLAVYETIDLGLVSMLAGQLELFEGNHPVFLADPIHDDTVYVCHAFGVHTLRVGSVLQSLAVALRAGDDEAGTALTTALQKSVGTSVMPILTTFSVERKCSNPVIGVVVPNDVYVTYSIFILTSAMRITTFPLNLRFDGPASRTKPYSQSAGPQDDAKAAKNLSKWLTPREGPPLYMSLLGNAPYSPPEYLTRTGSGLPVNPRLSLPPSPAKGGAGSREFMLTPDVLRYLGTTVAGLSAQMHAVQLAYRAADARGSLQQAEQTRLSQKCAEIEATISVLRGARQTKVEERFARVREEQRALHGRLERMLRSLMDRASPELSEYETKWFAELKRMQGEVVGAGKYDEGSLLARTRMLEREYERLMPALEALIEKEKTRRKAAPNLGVSQAFEFGARSHIEKARISKMEDELARLADRLDLSLHRPPSEHES</sequence>
<dbReference type="GO" id="GO:0005643">
    <property type="term" value="C:nuclear pore"/>
    <property type="evidence" value="ECO:0007669"/>
    <property type="project" value="UniProtKB-SubCell"/>
</dbReference>
<dbReference type="GO" id="GO:0006406">
    <property type="term" value="P:mRNA export from nucleus"/>
    <property type="evidence" value="ECO:0007669"/>
    <property type="project" value="TreeGrafter"/>
</dbReference>
<gene>
    <name evidence="8" type="ORF">GGX14DRAFT_346882</name>
</gene>
<protein>
    <recommendedName>
        <fullName evidence="10">Nucleoporin Nup82</fullName>
    </recommendedName>
</protein>
<evidence type="ECO:0000256" key="5">
    <source>
        <dbReference type="ARBA" id="ARBA00023010"/>
    </source>
</evidence>
<dbReference type="AlphaFoldDB" id="A0AAD7E4W5"/>
<dbReference type="Pfam" id="PF10168">
    <property type="entry name" value="Nup88"/>
    <property type="match status" value="1"/>
</dbReference>
<organism evidence="8 9">
    <name type="scientific">Mycena pura</name>
    <dbReference type="NCBI Taxonomy" id="153505"/>
    <lineage>
        <taxon>Eukaryota</taxon>
        <taxon>Fungi</taxon>
        <taxon>Dikarya</taxon>
        <taxon>Basidiomycota</taxon>
        <taxon>Agaricomycotina</taxon>
        <taxon>Agaricomycetes</taxon>
        <taxon>Agaricomycetidae</taxon>
        <taxon>Agaricales</taxon>
        <taxon>Marasmiineae</taxon>
        <taxon>Mycenaceae</taxon>
        <taxon>Mycena</taxon>
    </lineage>
</organism>
<proteinExistence type="predicted"/>
<keyword evidence="7" id="KW-0539">Nucleus</keyword>
<evidence type="ECO:0008006" key="10">
    <source>
        <dbReference type="Google" id="ProtNLM"/>
    </source>
</evidence>
<evidence type="ECO:0000256" key="6">
    <source>
        <dbReference type="ARBA" id="ARBA00023132"/>
    </source>
</evidence>
<dbReference type="GO" id="GO:0000055">
    <property type="term" value="P:ribosomal large subunit export from nucleus"/>
    <property type="evidence" value="ECO:0007669"/>
    <property type="project" value="InterPro"/>
</dbReference>
<keyword evidence="2" id="KW-0813">Transport</keyword>
<evidence type="ECO:0000256" key="4">
    <source>
        <dbReference type="ARBA" id="ARBA00022927"/>
    </source>
</evidence>
<dbReference type="InterPro" id="IPR037700">
    <property type="entry name" value="NUP88/NUP82"/>
</dbReference>